<gene>
    <name evidence="13" type="ORF">UFOPK2242_00138</name>
</gene>
<dbReference type="InterPro" id="IPR007197">
    <property type="entry name" value="rSAM"/>
</dbReference>
<reference evidence="13" key="1">
    <citation type="submission" date="2020-05" db="EMBL/GenBank/DDBJ databases">
        <authorList>
            <person name="Chiriac C."/>
            <person name="Salcher M."/>
            <person name="Ghai R."/>
            <person name="Kavagutti S V."/>
        </authorList>
    </citation>
    <scope>NUCLEOTIDE SEQUENCE</scope>
</reference>
<evidence type="ECO:0000256" key="4">
    <source>
        <dbReference type="ARBA" id="ARBA00022490"/>
    </source>
</evidence>
<dbReference type="SUPFAM" id="SSF102114">
    <property type="entry name" value="Radical SAM enzymes"/>
    <property type="match status" value="1"/>
</dbReference>
<keyword evidence="6" id="KW-0489">Methyltransferase</keyword>
<dbReference type="GO" id="GO:0030488">
    <property type="term" value="P:tRNA methylation"/>
    <property type="evidence" value="ECO:0007669"/>
    <property type="project" value="InterPro"/>
</dbReference>
<evidence type="ECO:0000259" key="12">
    <source>
        <dbReference type="PROSITE" id="PS51918"/>
    </source>
</evidence>
<evidence type="ECO:0000256" key="10">
    <source>
        <dbReference type="ARBA" id="ARBA00023004"/>
    </source>
</evidence>
<dbReference type="AlphaFoldDB" id="A0A6J6K919"/>
<dbReference type="NCBIfam" id="TIGR00048">
    <property type="entry name" value="rRNA_mod_RlmN"/>
    <property type="match status" value="1"/>
</dbReference>
<dbReference type="PANTHER" id="PTHR30544">
    <property type="entry name" value="23S RRNA METHYLTRANSFERASE"/>
    <property type="match status" value="1"/>
</dbReference>
<dbReference type="SFLD" id="SFLDG01062">
    <property type="entry name" value="methyltransferase_(Class_A)"/>
    <property type="match status" value="1"/>
</dbReference>
<name>A0A6J6K919_9ZZZZ</name>
<evidence type="ECO:0000256" key="6">
    <source>
        <dbReference type="ARBA" id="ARBA00022603"/>
    </source>
</evidence>
<keyword evidence="11" id="KW-0411">Iron-sulfur</keyword>
<dbReference type="FunFam" id="3.20.20.70:FF:000014">
    <property type="entry name" value="Probable dual-specificity RNA methyltransferase RlmN"/>
    <property type="match status" value="1"/>
</dbReference>
<dbReference type="InterPro" id="IPR013785">
    <property type="entry name" value="Aldolase_TIM"/>
</dbReference>
<dbReference type="PANTHER" id="PTHR30544:SF5">
    <property type="entry name" value="RADICAL SAM CORE DOMAIN-CONTAINING PROTEIN"/>
    <property type="match status" value="1"/>
</dbReference>
<dbReference type="GO" id="GO:0046872">
    <property type="term" value="F:metal ion binding"/>
    <property type="evidence" value="ECO:0007669"/>
    <property type="project" value="UniProtKB-KW"/>
</dbReference>
<comment type="cofactor">
    <cofactor evidence="1">
        <name>[4Fe-4S] cluster</name>
        <dbReference type="ChEBI" id="CHEBI:49883"/>
    </cofactor>
</comment>
<dbReference type="InterPro" id="IPR040072">
    <property type="entry name" value="Methyltransferase_A"/>
</dbReference>
<organism evidence="13">
    <name type="scientific">freshwater metagenome</name>
    <dbReference type="NCBI Taxonomy" id="449393"/>
    <lineage>
        <taxon>unclassified sequences</taxon>
        <taxon>metagenomes</taxon>
        <taxon>ecological metagenomes</taxon>
    </lineage>
</organism>
<dbReference type="SFLD" id="SFLDF00275">
    <property type="entry name" value="adenosine_C2_methyltransferase"/>
    <property type="match status" value="1"/>
</dbReference>
<evidence type="ECO:0000256" key="8">
    <source>
        <dbReference type="ARBA" id="ARBA00022691"/>
    </source>
</evidence>
<dbReference type="InterPro" id="IPR004383">
    <property type="entry name" value="rRNA_lsu_MTrfase_RlmN/Cfr"/>
</dbReference>
<dbReference type="GO" id="GO:0051539">
    <property type="term" value="F:4 iron, 4 sulfur cluster binding"/>
    <property type="evidence" value="ECO:0007669"/>
    <property type="project" value="UniProtKB-KW"/>
</dbReference>
<dbReference type="HAMAP" id="MF_01849">
    <property type="entry name" value="RNA_methyltr_RlmN"/>
    <property type="match status" value="1"/>
</dbReference>
<protein>
    <submittedName>
        <fullName evidence="13">Unannotated protein</fullName>
    </submittedName>
</protein>
<keyword evidence="7" id="KW-0808">Transferase</keyword>
<keyword evidence="9" id="KW-0479">Metal-binding</keyword>
<evidence type="ECO:0000256" key="1">
    <source>
        <dbReference type="ARBA" id="ARBA00001966"/>
    </source>
</evidence>
<keyword evidence="10" id="KW-0408">Iron</keyword>
<keyword evidence="3" id="KW-0004">4Fe-4S</keyword>
<evidence type="ECO:0000256" key="9">
    <source>
        <dbReference type="ARBA" id="ARBA00022723"/>
    </source>
</evidence>
<dbReference type="GO" id="GO:0008173">
    <property type="term" value="F:RNA methyltransferase activity"/>
    <property type="evidence" value="ECO:0007669"/>
    <property type="project" value="InterPro"/>
</dbReference>
<dbReference type="EMBL" id="CAEZWM010000006">
    <property type="protein sequence ID" value="CAB4646227.1"/>
    <property type="molecule type" value="Genomic_DNA"/>
</dbReference>
<dbReference type="SFLD" id="SFLDS00029">
    <property type="entry name" value="Radical_SAM"/>
    <property type="match status" value="1"/>
</dbReference>
<evidence type="ECO:0000256" key="2">
    <source>
        <dbReference type="ARBA" id="ARBA00004496"/>
    </source>
</evidence>
<dbReference type="InterPro" id="IPR058240">
    <property type="entry name" value="rSAM_sf"/>
</dbReference>
<dbReference type="Gene3D" id="3.20.20.70">
    <property type="entry name" value="Aldolase class I"/>
    <property type="match status" value="1"/>
</dbReference>
<keyword evidence="4" id="KW-0963">Cytoplasm</keyword>
<dbReference type="PIRSF" id="PIRSF006004">
    <property type="entry name" value="CHP00048"/>
    <property type="match status" value="1"/>
</dbReference>
<feature type="domain" description="Radical SAM core" evidence="12">
    <location>
        <begin position="98"/>
        <end position="329"/>
    </location>
</feature>
<dbReference type="GO" id="GO:0070475">
    <property type="term" value="P:rRNA base methylation"/>
    <property type="evidence" value="ECO:0007669"/>
    <property type="project" value="InterPro"/>
</dbReference>
<keyword evidence="8" id="KW-0949">S-adenosyl-L-methionine</keyword>
<evidence type="ECO:0000256" key="5">
    <source>
        <dbReference type="ARBA" id="ARBA00022552"/>
    </source>
</evidence>
<evidence type="ECO:0000256" key="7">
    <source>
        <dbReference type="ARBA" id="ARBA00022679"/>
    </source>
</evidence>
<dbReference type="CDD" id="cd01335">
    <property type="entry name" value="Radical_SAM"/>
    <property type="match status" value="1"/>
</dbReference>
<dbReference type="Pfam" id="PF04055">
    <property type="entry name" value="Radical_SAM"/>
    <property type="match status" value="1"/>
</dbReference>
<evidence type="ECO:0000256" key="3">
    <source>
        <dbReference type="ARBA" id="ARBA00022485"/>
    </source>
</evidence>
<keyword evidence="5" id="KW-0698">rRNA processing</keyword>
<sequence>MSVYPRYSATEKDLSNLIEKLKLPGYRAKQIYEALWSTRIALESATNLPQTLRVTLEERLPLSLDMTTEEVSADGLTRKWLWQARKDGAQIETVLMEYPSRATVCVSSQAGCAMGCTFCATGQAGFERHLTRAEILEQVLRAAQASTRRVSNVVFMGMGEPLANYDETWGAVERLHADLGLSARHITVSTVGVVPGIRRLAAEDIPVTLAVSLHAPDDDLRSTMVPLNNRYPIAEILDAAREFAASKGRRVTFEYACIADVNDTDHHANALAKRLLPLGSLGAHVNLIPLNPTEGFATRGSSTVRILDFAARLRMLGITATIRRNRGTDIDGACGQLRSRVAISPRPESDSTI</sequence>
<dbReference type="GO" id="GO:0005737">
    <property type="term" value="C:cytoplasm"/>
    <property type="evidence" value="ECO:0007669"/>
    <property type="project" value="UniProtKB-SubCell"/>
</dbReference>
<dbReference type="Gene3D" id="1.10.150.530">
    <property type="match status" value="1"/>
</dbReference>
<evidence type="ECO:0000256" key="11">
    <source>
        <dbReference type="ARBA" id="ARBA00023014"/>
    </source>
</evidence>
<comment type="subcellular location">
    <subcellularLocation>
        <location evidence="2">Cytoplasm</location>
    </subcellularLocation>
</comment>
<accession>A0A6J6K919</accession>
<dbReference type="InterPro" id="IPR027492">
    <property type="entry name" value="RNA_MTrfase_RlmN"/>
</dbReference>
<evidence type="ECO:0000313" key="13">
    <source>
        <dbReference type="EMBL" id="CAB4646227.1"/>
    </source>
</evidence>
<proteinExistence type="inferred from homology"/>
<dbReference type="PROSITE" id="PS51918">
    <property type="entry name" value="RADICAL_SAM"/>
    <property type="match status" value="1"/>
</dbReference>